<dbReference type="STRING" id="1763535.LPB072_18875"/>
<dbReference type="InterPro" id="IPR009078">
    <property type="entry name" value="Ferritin-like_SF"/>
</dbReference>
<name>A0A162T459_9BURK</name>
<dbReference type="OrthoDB" id="7571942at2"/>
<dbReference type="Proteomes" id="UP000185657">
    <property type="component" value="Unassembled WGS sequence"/>
</dbReference>
<dbReference type="SUPFAM" id="SSF47240">
    <property type="entry name" value="Ferritin-like"/>
    <property type="match status" value="1"/>
</dbReference>
<keyword evidence="3" id="KW-1185">Reference proteome</keyword>
<accession>A0A162T459</accession>
<reference evidence="2 3" key="1">
    <citation type="submission" date="2016-02" db="EMBL/GenBank/DDBJ databases">
        <title>Draft genome sequence of Hydrogenophaga sp. LPB0072.</title>
        <authorList>
            <person name="Shin S.-K."/>
            <person name="Yi H."/>
        </authorList>
    </citation>
    <scope>NUCLEOTIDE SEQUENCE [LARGE SCALE GENOMIC DNA]</scope>
    <source>
        <strain evidence="2 3">LPB0072</strain>
    </source>
</reference>
<evidence type="ECO:0000313" key="2">
    <source>
        <dbReference type="EMBL" id="OAD43322.1"/>
    </source>
</evidence>
<dbReference type="InterPro" id="IPR012347">
    <property type="entry name" value="Ferritin-like"/>
</dbReference>
<evidence type="ECO:0000313" key="3">
    <source>
        <dbReference type="Proteomes" id="UP000185657"/>
    </source>
</evidence>
<sequence>MNSALSNASSLIHSGHASRRGFMRTGGALSAVAVSLLAGNEAMAAGMKGDTSKDVSILNVALALEHEAINAYQLGAGSGLLQKPVLDIAVNFQSHHKAHRDALMATIKKMGGEPVAEQKIEVYAESLKAGTLKSQADVLSLAARLELGATNAYLGVIPAFGDSELAKVAARLAADETMHYTVLISALGRPLPAGALSFGG</sequence>
<dbReference type="Proteomes" id="UP000185680">
    <property type="component" value="Chromosome"/>
</dbReference>
<dbReference type="RefSeq" id="WP_066087033.1">
    <property type="nucleotide sequence ID" value="NZ_CP017476.1"/>
</dbReference>
<reference evidence="1 4" key="2">
    <citation type="submission" date="2016-10" db="EMBL/GenBank/DDBJ databases">
        <title>Hydorgenophaga sp. LPB0072 isolated from gastropod.</title>
        <authorList>
            <person name="Kim E."/>
            <person name="Yi H."/>
        </authorList>
    </citation>
    <scope>NUCLEOTIDE SEQUENCE [LARGE SCALE GENOMIC DNA]</scope>
    <source>
        <strain evidence="1 4">LPB0072</strain>
    </source>
</reference>
<evidence type="ECO:0000313" key="4">
    <source>
        <dbReference type="Proteomes" id="UP000185680"/>
    </source>
</evidence>
<dbReference type="Pfam" id="PF13668">
    <property type="entry name" value="Ferritin_2"/>
    <property type="match status" value="1"/>
</dbReference>
<dbReference type="EMBL" id="LVWD01000004">
    <property type="protein sequence ID" value="OAD43322.1"/>
    <property type="molecule type" value="Genomic_DNA"/>
</dbReference>
<protein>
    <submittedName>
        <fullName evidence="1">Ferritin</fullName>
    </submittedName>
</protein>
<evidence type="ECO:0000313" key="1">
    <source>
        <dbReference type="EMBL" id="AOW14581.1"/>
    </source>
</evidence>
<dbReference type="InterPro" id="IPR006311">
    <property type="entry name" value="TAT_signal"/>
</dbReference>
<proteinExistence type="predicted"/>
<dbReference type="KEGG" id="hyl:LPB072_18875"/>
<gene>
    <name evidence="1" type="ORF">LPB072_18875</name>
    <name evidence="2" type="ORF">LPB72_05675</name>
</gene>
<organism evidence="1 4">
    <name type="scientific">Hydrogenophaga crassostreae</name>
    <dbReference type="NCBI Taxonomy" id="1763535"/>
    <lineage>
        <taxon>Bacteria</taxon>
        <taxon>Pseudomonadati</taxon>
        <taxon>Pseudomonadota</taxon>
        <taxon>Betaproteobacteria</taxon>
        <taxon>Burkholderiales</taxon>
        <taxon>Comamonadaceae</taxon>
        <taxon>Hydrogenophaga</taxon>
    </lineage>
</organism>
<dbReference type="AlphaFoldDB" id="A0A162T459"/>
<dbReference type="CDD" id="cd00657">
    <property type="entry name" value="Ferritin_like"/>
    <property type="match status" value="1"/>
</dbReference>
<dbReference type="PROSITE" id="PS51318">
    <property type="entry name" value="TAT"/>
    <property type="match status" value="1"/>
</dbReference>
<dbReference type="EMBL" id="CP017476">
    <property type="protein sequence ID" value="AOW14581.1"/>
    <property type="molecule type" value="Genomic_DNA"/>
</dbReference>
<dbReference type="Gene3D" id="1.20.1260.10">
    <property type="match status" value="1"/>
</dbReference>